<dbReference type="PRINTS" id="PR00700">
    <property type="entry name" value="PRTYPHPHTASE"/>
</dbReference>
<protein>
    <recommendedName>
        <fullName evidence="5">Tyrosine specific protein phosphatases domain-containing protein</fullName>
    </recommendedName>
</protein>
<dbReference type="InterPro" id="IPR000242">
    <property type="entry name" value="PTP_cat"/>
</dbReference>
<accession>A0A3S5ASV9</accession>
<sequence>MGSRLDLRLTTSFGSGRTGVFLAISLLFERMRFEGVVDMFQTVKLLQWQRPSLVKSSAEYAFCYVTALEYLNSFDQFNL</sequence>
<dbReference type="PANTHER" id="PTHR19134">
    <property type="entry name" value="RECEPTOR-TYPE TYROSINE-PROTEIN PHOSPHATASE"/>
    <property type="match status" value="1"/>
</dbReference>
<evidence type="ECO:0000259" key="2">
    <source>
        <dbReference type="PROSITE" id="PS50056"/>
    </source>
</evidence>
<dbReference type="PROSITE" id="PS50055">
    <property type="entry name" value="TYR_PHOSPHATASE_PTP"/>
    <property type="match status" value="1"/>
</dbReference>
<name>A0A3S5ASV9_9PLAT</name>
<evidence type="ECO:0008006" key="5">
    <source>
        <dbReference type="Google" id="ProtNLM"/>
    </source>
</evidence>
<dbReference type="EMBL" id="CAAALY010253619">
    <property type="protein sequence ID" value="VEL36947.1"/>
    <property type="molecule type" value="Genomic_DNA"/>
</dbReference>
<dbReference type="PROSITE" id="PS50056">
    <property type="entry name" value="TYR_PHOSPHATASE_2"/>
    <property type="match status" value="1"/>
</dbReference>
<dbReference type="GO" id="GO:0004725">
    <property type="term" value="F:protein tyrosine phosphatase activity"/>
    <property type="evidence" value="ECO:0007669"/>
    <property type="project" value="InterPro"/>
</dbReference>
<keyword evidence="4" id="KW-1185">Reference proteome</keyword>
<reference evidence="3" key="1">
    <citation type="submission" date="2018-11" db="EMBL/GenBank/DDBJ databases">
        <authorList>
            <consortium name="Pathogen Informatics"/>
        </authorList>
    </citation>
    <scope>NUCLEOTIDE SEQUENCE</scope>
</reference>
<dbReference type="InterPro" id="IPR050348">
    <property type="entry name" value="Protein-Tyr_Phosphatase"/>
</dbReference>
<feature type="domain" description="Tyrosine specific protein phosphatases" evidence="2">
    <location>
        <begin position="1"/>
        <end position="61"/>
    </location>
</feature>
<organism evidence="3 4">
    <name type="scientific">Protopolystoma xenopodis</name>
    <dbReference type="NCBI Taxonomy" id="117903"/>
    <lineage>
        <taxon>Eukaryota</taxon>
        <taxon>Metazoa</taxon>
        <taxon>Spiralia</taxon>
        <taxon>Lophotrochozoa</taxon>
        <taxon>Platyhelminthes</taxon>
        <taxon>Monogenea</taxon>
        <taxon>Polyopisthocotylea</taxon>
        <taxon>Polystomatidea</taxon>
        <taxon>Polystomatidae</taxon>
        <taxon>Protopolystoma</taxon>
    </lineage>
</organism>
<dbReference type="PANTHER" id="PTHR19134:SF449">
    <property type="entry name" value="TYROSINE-PROTEIN PHOSPHATASE 1"/>
    <property type="match status" value="1"/>
</dbReference>
<dbReference type="Gene3D" id="3.90.190.10">
    <property type="entry name" value="Protein tyrosine phosphatase superfamily"/>
    <property type="match status" value="1"/>
</dbReference>
<dbReference type="OrthoDB" id="10253954at2759"/>
<evidence type="ECO:0000313" key="3">
    <source>
        <dbReference type="EMBL" id="VEL36947.1"/>
    </source>
</evidence>
<dbReference type="InterPro" id="IPR000387">
    <property type="entry name" value="Tyr_Pase_dom"/>
</dbReference>
<dbReference type="AlphaFoldDB" id="A0A3S5ASV9"/>
<evidence type="ECO:0000313" key="4">
    <source>
        <dbReference type="Proteomes" id="UP000784294"/>
    </source>
</evidence>
<dbReference type="Proteomes" id="UP000784294">
    <property type="component" value="Unassembled WGS sequence"/>
</dbReference>
<gene>
    <name evidence="3" type="ORF">PXEA_LOCUS30387</name>
</gene>
<evidence type="ECO:0000259" key="1">
    <source>
        <dbReference type="PROSITE" id="PS50055"/>
    </source>
</evidence>
<dbReference type="InterPro" id="IPR029021">
    <property type="entry name" value="Prot-tyrosine_phosphatase-like"/>
</dbReference>
<proteinExistence type="predicted"/>
<comment type="caution">
    <text evidence="3">The sequence shown here is derived from an EMBL/GenBank/DDBJ whole genome shotgun (WGS) entry which is preliminary data.</text>
</comment>
<feature type="domain" description="Tyrosine-protein phosphatase" evidence="1">
    <location>
        <begin position="1"/>
        <end position="70"/>
    </location>
</feature>
<dbReference type="SUPFAM" id="SSF52799">
    <property type="entry name" value="(Phosphotyrosine protein) phosphatases II"/>
    <property type="match status" value="1"/>
</dbReference>
<dbReference type="Pfam" id="PF00102">
    <property type="entry name" value="Y_phosphatase"/>
    <property type="match status" value="1"/>
</dbReference>